<name>A0A2I1GV93_9GLOM</name>
<reference evidence="1 2" key="1">
    <citation type="submission" date="2015-10" db="EMBL/GenBank/DDBJ databases">
        <title>Genome analyses suggest a sexual origin of heterokaryosis in a supposedly ancient asexual fungus.</title>
        <authorList>
            <person name="Ropars J."/>
            <person name="Sedzielewska K."/>
            <person name="Noel J."/>
            <person name="Charron P."/>
            <person name="Farinelli L."/>
            <person name="Marton T."/>
            <person name="Kruger M."/>
            <person name="Pelin A."/>
            <person name="Brachmann A."/>
            <person name="Corradi N."/>
        </authorList>
    </citation>
    <scope>NUCLEOTIDE SEQUENCE [LARGE SCALE GENOMIC DNA]</scope>
    <source>
        <strain evidence="1 2">A4</strain>
    </source>
</reference>
<dbReference type="EMBL" id="LLXI01000889">
    <property type="protein sequence ID" value="PKY50560.1"/>
    <property type="molecule type" value="Genomic_DNA"/>
</dbReference>
<organism evidence="1 2">
    <name type="scientific">Rhizophagus irregularis</name>
    <dbReference type="NCBI Taxonomy" id="588596"/>
    <lineage>
        <taxon>Eukaryota</taxon>
        <taxon>Fungi</taxon>
        <taxon>Fungi incertae sedis</taxon>
        <taxon>Mucoromycota</taxon>
        <taxon>Glomeromycotina</taxon>
        <taxon>Glomeromycetes</taxon>
        <taxon>Glomerales</taxon>
        <taxon>Glomeraceae</taxon>
        <taxon>Rhizophagus</taxon>
    </lineage>
</organism>
<evidence type="ECO:0000313" key="2">
    <source>
        <dbReference type="Proteomes" id="UP000234323"/>
    </source>
</evidence>
<evidence type="ECO:0000313" key="1">
    <source>
        <dbReference type="EMBL" id="PKY50560.1"/>
    </source>
</evidence>
<accession>A0A2I1GV93</accession>
<keyword evidence="2" id="KW-1185">Reference proteome</keyword>
<proteinExistence type="predicted"/>
<sequence length="147" mass="17531">MGRNNPDLKNEMESKYRRQDNYVTTTRLPNNSVIRPYFKQYGSLTFDIVRSPQQVARWNRLTCSVIRSNTRSRFSQPKIIQSPSTDNPNPVVFKQLRHLPTKSIPIRYGKYIKAASTDEKRYRVREKNWLRRLRARNKKKKKLPPLP</sequence>
<dbReference type="Proteomes" id="UP000234323">
    <property type="component" value="Unassembled WGS sequence"/>
</dbReference>
<protein>
    <submittedName>
        <fullName evidence="1">Uncharacterized protein</fullName>
    </submittedName>
</protein>
<gene>
    <name evidence="1" type="ORF">RhiirA4_423836</name>
</gene>
<comment type="caution">
    <text evidence="1">The sequence shown here is derived from an EMBL/GenBank/DDBJ whole genome shotgun (WGS) entry which is preliminary data.</text>
</comment>
<dbReference type="AlphaFoldDB" id="A0A2I1GV93"/>